<keyword evidence="2" id="KW-1185">Reference proteome</keyword>
<accession>A0A0X8JJT7</accession>
<dbReference type="AlphaFoldDB" id="A0A0X8JJT7"/>
<name>A0A0X8JJT7_9BACT</name>
<proteinExistence type="predicted"/>
<evidence type="ECO:0000313" key="2">
    <source>
        <dbReference type="Proteomes" id="UP000069241"/>
    </source>
</evidence>
<dbReference type="EMBL" id="CP014229">
    <property type="protein sequence ID" value="AMD90082.1"/>
    <property type="molecule type" value="Genomic_DNA"/>
</dbReference>
<organism evidence="1 2">
    <name type="scientific">Desulfovibrio fairfieldensis</name>
    <dbReference type="NCBI Taxonomy" id="44742"/>
    <lineage>
        <taxon>Bacteria</taxon>
        <taxon>Pseudomonadati</taxon>
        <taxon>Thermodesulfobacteriota</taxon>
        <taxon>Desulfovibrionia</taxon>
        <taxon>Desulfovibrionales</taxon>
        <taxon>Desulfovibrionaceae</taxon>
        <taxon>Desulfovibrio</taxon>
    </lineage>
</organism>
<protein>
    <submittedName>
        <fullName evidence="1">Uncharacterized protein</fullName>
    </submittedName>
</protein>
<dbReference type="Proteomes" id="UP000069241">
    <property type="component" value="Chromosome"/>
</dbReference>
<evidence type="ECO:0000313" key="1">
    <source>
        <dbReference type="EMBL" id="AMD90082.1"/>
    </source>
</evidence>
<dbReference type="KEGG" id="dfi:AXF13_08085"/>
<gene>
    <name evidence="1" type="ORF">AXF13_08085</name>
</gene>
<reference evidence="2" key="1">
    <citation type="submission" date="2016-02" db="EMBL/GenBank/DDBJ databases">
        <authorList>
            <person name="Holder M.E."/>
            <person name="Ajami N.J."/>
            <person name="Petrosino J.F."/>
        </authorList>
    </citation>
    <scope>NUCLEOTIDE SEQUENCE [LARGE SCALE GENOMIC DNA]</scope>
    <source>
        <strain evidence="2">CCUG 45958</strain>
    </source>
</reference>
<sequence>MWDICPEWICIRVFAITVHDSHIFRQVLKKVLQARVCIGIAFFLFEPLPELFSNIRVQLL</sequence>